<reference evidence="10" key="1">
    <citation type="submission" date="2004-02" db="EMBL/GenBank/DDBJ databases">
        <authorList>
            <consortium name="DOE Joint Genome Institute"/>
        </authorList>
    </citation>
    <scope>NUCLEOTIDE SEQUENCE [LARGE SCALE GENOMIC DNA]</scope>
    <source>
        <strain evidence="10">WH 8501</strain>
    </source>
</reference>
<proteinExistence type="inferred from homology"/>
<keyword evidence="4 9" id="KW-0540">Nuclease</keyword>
<evidence type="ECO:0000256" key="2">
    <source>
        <dbReference type="ARBA" id="ARBA00022517"/>
    </source>
</evidence>
<dbReference type="InterPro" id="IPR020549">
    <property type="entry name" value="YbeY_CS"/>
</dbReference>
<dbReference type="GO" id="GO:0004222">
    <property type="term" value="F:metalloendopeptidase activity"/>
    <property type="evidence" value="ECO:0007669"/>
    <property type="project" value="InterPro"/>
</dbReference>
<evidence type="ECO:0000256" key="3">
    <source>
        <dbReference type="ARBA" id="ARBA00022552"/>
    </source>
</evidence>
<keyword evidence="3 9" id="KW-0698">rRNA processing</keyword>
<feature type="binding site" evidence="9">
    <location>
        <position position="152"/>
    </location>
    <ligand>
        <name>Zn(2+)</name>
        <dbReference type="ChEBI" id="CHEBI:29105"/>
        <note>catalytic</note>
    </ligand>
</feature>
<dbReference type="KEGG" id="cwa:CwatDRAFT_6503"/>
<evidence type="ECO:0000256" key="4">
    <source>
        <dbReference type="ARBA" id="ARBA00022722"/>
    </source>
</evidence>
<dbReference type="HAMAP" id="MF_00009">
    <property type="entry name" value="Endoribonucl_YbeY"/>
    <property type="match status" value="1"/>
</dbReference>
<dbReference type="InterPro" id="IPR023091">
    <property type="entry name" value="MetalPrtase_cat_dom_sf_prd"/>
</dbReference>
<dbReference type="Proteomes" id="UP000003922">
    <property type="component" value="Unassembled WGS sequence"/>
</dbReference>
<evidence type="ECO:0000256" key="8">
    <source>
        <dbReference type="ARBA" id="ARBA00022833"/>
    </source>
</evidence>
<dbReference type="Pfam" id="PF02130">
    <property type="entry name" value="YbeY"/>
    <property type="match status" value="1"/>
</dbReference>
<dbReference type="GO" id="GO:0005737">
    <property type="term" value="C:cytoplasm"/>
    <property type="evidence" value="ECO:0007669"/>
    <property type="project" value="UniProtKB-SubCell"/>
</dbReference>
<accession>Q4C9S0</accession>
<dbReference type="EMBL" id="AADV02000001">
    <property type="protein sequence ID" value="EAM53216.1"/>
    <property type="molecule type" value="Genomic_DNA"/>
</dbReference>
<evidence type="ECO:0000256" key="7">
    <source>
        <dbReference type="ARBA" id="ARBA00022801"/>
    </source>
</evidence>
<dbReference type="OrthoDB" id="9807740at2"/>
<comment type="cofactor">
    <cofactor evidence="9">
        <name>Zn(2+)</name>
        <dbReference type="ChEBI" id="CHEBI:29105"/>
    </cofactor>
    <text evidence="9">Binds 1 zinc ion.</text>
</comment>
<feature type="binding site" evidence="9">
    <location>
        <position position="146"/>
    </location>
    <ligand>
        <name>Zn(2+)</name>
        <dbReference type="ChEBI" id="CHEBI:29105"/>
        <note>catalytic</note>
    </ligand>
</feature>
<dbReference type="GO" id="GO:0008270">
    <property type="term" value="F:zinc ion binding"/>
    <property type="evidence" value="ECO:0007669"/>
    <property type="project" value="UniProtKB-UniRule"/>
</dbReference>
<dbReference type="NCBIfam" id="TIGR00043">
    <property type="entry name" value="rRNA maturation RNase YbeY"/>
    <property type="match status" value="1"/>
</dbReference>
<evidence type="ECO:0000256" key="6">
    <source>
        <dbReference type="ARBA" id="ARBA00022759"/>
    </source>
</evidence>
<keyword evidence="11" id="KW-1185">Reference proteome</keyword>
<dbReference type="PANTHER" id="PTHR46986:SF1">
    <property type="entry name" value="ENDORIBONUCLEASE YBEY, CHLOROPLASTIC"/>
    <property type="match status" value="1"/>
</dbReference>
<keyword evidence="6 9" id="KW-0255">Endonuclease</keyword>
<dbReference type="GeneID" id="88764396"/>
<reference evidence="10" key="3">
    <citation type="submission" date="2016-12" db="EMBL/GenBank/DDBJ databases">
        <title>Annotation of the draft genome assembly of Crocosphaera watsonii WH 8501.</title>
        <authorList>
            <consortium name="US DOE Joint Genome Institute (JGI-ORNL)"/>
            <person name="Larimer F."/>
            <person name="Land M."/>
        </authorList>
    </citation>
    <scope>NUCLEOTIDE SEQUENCE</scope>
    <source>
        <strain evidence="10">WH 8501</strain>
    </source>
</reference>
<keyword evidence="5 9" id="KW-0479">Metal-binding</keyword>
<comment type="similarity">
    <text evidence="1 9">Belongs to the endoribonuclease YbeY family.</text>
</comment>
<keyword evidence="8 9" id="KW-0862">Zinc</keyword>
<protein>
    <recommendedName>
        <fullName evidence="9">Endoribonuclease YbeY</fullName>
        <ecNumber evidence="9">3.1.-.-</ecNumber>
    </recommendedName>
</protein>
<comment type="function">
    <text evidence="9">Single strand-specific metallo-endoribonuclease involved in late-stage 70S ribosome quality control and in maturation of the 3' terminus of the 16S rRNA.</text>
</comment>
<dbReference type="SUPFAM" id="SSF55486">
    <property type="entry name" value="Metalloproteases ('zincins'), catalytic domain"/>
    <property type="match status" value="1"/>
</dbReference>
<keyword evidence="9" id="KW-0963">Cytoplasm</keyword>
<dbReference type="InterPro" id="IPR002036">
    <property type="entry name" value="YbeY"/>
</dbReference>
<evidence type="ECO:0000256" key="5">
    <source>
        <dbReference type="ARBA" id="ARBA00022723"/>
    </source>
</evidence>
<dbReference type="PROSITE" id="PS01306">
    <property type="entry name" value="UPF0054"/>
    <property type="match status" value="1"/>
</dbReference>
<sequence length="174" mass="20155">MIASETSNIVIELNIQDVFWVNSEQRTIANPISPQTWKQWFQTWCKTLGFHLPVASNYELTLRLTGDKEIQSLNAQYRQKNQPTDVLAFATLEWDFPVVTPPEDLLEPLYLGDIIISVETARKQAQQQDHPLKRELPWLATHGFLHLLGWDHPDEPSLEEMLQQQETLLRLVGL</sequence>
<dbReference type="GO" id="GO:0006364">
    <property type="term" value="P:rRNA processing"/>
    <property type="evidence" value="ECO:0007669"/>
    <property type="project" value="UniProtKB-UniRule"/>
</dbReference>
<reference evidence="10" key="2">
    <citation type="submission" date="2005-06" db="EMBL/GenBank/DDBJ databases">
        <title>Sequencing of the draft genome and assembly of Crocosphaera watsonii WH 8501.</title>
        <authorList>
            <consortium name="US DOE Joint Genome Institute (JGI-PGF)"/>
            <person name="Copeland A."/>
            <person name="Lucas S."/>
            <person name="Lapidus A."/>
            <person name="Barry K."/>
            <person name="Detter C."/>
            <person name="Glavina T."/>
            <person name="Hammon N."/>
            <person name="Israni S."/>
            <person name="Pitluck S."/>
            <person name="Richardson P."/>
        </authorList>
    </citation>
    <scope>NUCLEOTIDE SEQUENCE [LARGE SCALE GENOMIC DNA]</scope>
    <source>
        <strain evidence="10">WH 8501</strain>
    </source>
</reference>
<keyword evidence="2 9" id="KW-0690">Ribosome biogenesis</keyword>
<dbReference type="EC" id="3.1.-.-" evidence="9"/>
<dbReference type="PANTHER" id="PTHR46986">
    <property type="entry name" value="ENDORIBONUCLEASE YBEY, CHLOROPLASTIC"/>
    <property type="match status" value="1"/>
</dbReference>
<evidence type="ECO:0000313" key="10">
    <source>
        <dbReference type="EMBL" id="EAM53216.1"/>
    </source>
</evidence>
<comment type="subcellular location">
    <subcellularLocation>
        <location evidence="9">Cytoplasm</location>
    </subcellularLocation>
</comment>
<gene>
    <name evidence="9" type="primary">ybeY</name>
    <name evidence="10" type="ORF">CwatDRAFT_6503</name>
</gene>
<dbReference type="RefSeq" id="WP_007303518.1">
    <property type="nucleotide sequence ID" value="NZ_AADV02000001.1"/>
</dbReference>
<dbReference type="AlphaFoldDB" id="Q4C9S0"/>
<keyword evidence="7 9" id="KW-0378">Hydrolase</keyword>
<evidence type="ECO:0000313" key="11">
    <source>
        <dbReference type="Proteomes" id="UP000003922"/>
    </source>
</evidence>
<name>Q4C9S0_CROWT</name>
<evidence type="ECO:0000256" key="9">
    <source>
        <dbReference type="HAMAP-Rule" id="MF_00009"/>
    </source>
</evidence>
<dbReference type="GO" id="GO:0004521">
    <property type="term" value="F:RNA endonuclease activity"/>
    <property type="evidence" value="ECO:0007669"/>
    <property type="project" value="UniProtKB-UniRule"/>
</dbReference>
<feature type="binding site" evidence="9">
    <location>
        <position position="142"/>
    </location>
    <ligand>
        <name>Zn(2+)</name>
        <dbReference type="ChEBI" id="CHEBI:29105"/>
        <note>catalytic</note>
    </ligand>
</feature>
<organism evidence="10 11">
    <name type="scientific">Crocosphaera watsonii WH 8501</name>
    <dbReference type="NCBI Taxonomy" id="165597"/>
    <lineage>
        <taxon>Bacteria</taxon>
        <taxon>Bacillati</taxon>
        <taxon>Cyanobacteriota</taxon>
        <taxon>Cyanophyceae</taxon>
        <taxon>Oscillatoriophycideae</taxon>
        <taxon>Chroococcales</taxon>
        <taxon>Aphanothecaceae</taxon>
        <taxon>Crocosphaera</taxon>
    </lineage>
</organism>
<dbReference type="Gene3D" id="3.40.390.30">
    <property type="entry name" value="Metalloproteases ('zincins'), catalytic domain"/>
    <property type="match status" value="1"/>
</dbReference>
<comment type="caution">
    <text evidence="10">The sequence shown here is derived from an EMBL/GenBank/DDBJ whole genome shotgun (WGS) entry which is preliminary data.</text>
</comment>
<evidence type="ECO:0000256" key="1">
    <source>
        <dbReference type="ARBA" id="ARBA00010875"/>
    </source>
</evidence>